<evidence type="ECO:0000259" key="6">
    <source>
        <dbReference type="Pfam" id="PF00700"/>
    </source>
</evidence>
<dbReference type="InterPro" id="IPR001029">
    <property type="entry name" value="Flagellin_N"/>
</dbReference>
<name>A0A396RR49_9SPHN</name>
<dbReference type="OrthoDB" id="9796789at2"/>
<evidence type="ECO:0000259" key="5">
    <source>
        <dbReference type="Pfam" id="PF00669"/>
    </source>
</evidence>
<organism evidence="7 8">
    <name type="scientific">Sphingomonas gilva</name>
    <dbReference type="NCBI Taxonomy" id="2305907"/>
    <lineage>
        <taxon>Bacteria</taxon>
        <taxon>Pseudomonadati</taxon>
        <taxon>Pseudomonadota</taxon>
        <taxon>Alphaproteobacteria</taxon>
        <taxon>Sphingomonadales</taxon>
        <taxon>Sphingomonadaceae</taxon>
        <taxon>Sphingomonas</taxon>
    </lineage>
</organism>
<keyword evidence="7" id="KW-0969">Cilium</keyword>
<evidence type="ECO:0000256" key="4">
    <source>
        <dbReference type="SAM" id="Coils"/>
    </source>
</evidence>
<comment type="caution">
    <text evidence="7">The sequence shown here is derived from an EMBL/GenBank/DDBJ whole genome shotgun (WGS) entry which is preliminary data.</text>
</comment>
<dbReference type="AlphaFoldDB" id="A0A396RR49"/>
<comment type="similarity">
    <text evidence="1 3">Belongs to the bacterial flagellin family.</text>
</comment>
<comment type="subcellular location">
    <subcellularLocation>
        <location evidence="3">Secreted</location>
    </subcellularLocation>
    <subcellularLocation>
        <location evidence="3">Bacterial flagellum</location>
    </subcellularLocation>
</comment>
<reference evidence="7 8" key="1">
    <citation type="submission" date="2018-08" db="EMBL/GenBank/DDBJ databases">
        <title>The multiple taxonomic identification of Sphingomonas gilva.</title>
        <authorList>
            <person name="Zhu D."/>
            <person name="Zheng S."/>
        </authorList>
    </citation>
    <scope>NUCLEOTIDE SEQUENCE [LARGE SCALE GENOMIC DNA]</scope>
    <source>
        <strain evidence="7 8">ZDH117</strain>
    </source>
</reference>
<keyword evidence="7" id="KW-0966">Cell projection</keyword>
<keyword evidence="2 3" id="KW-0975">Bacterial flagellum</keyword>
<dbReference type="InterPro" id="IPR001492">
    <property type="entry name" value="Flagellin"/>
</dbReference>
<dbReference type="GO" id="GO:0009288">
    <property type="term" value="C:bacterial-type flagellum"/>
    <property type="evidence" value="ECO:0007669"/>
    <property type="project" value="UniProtKB-SubCell"/>
</dbReference>
<dbReference type="Pfam" id="PF00669">
    <property type="entry name" value="Flagellin_N"/>
    <property type="match status" value="1"/>
</dbReference>
<proteinExistence type="inferred from homology"/>
<feature type="domain" description="Flagellin C-terminal" evidence="6">
    <location>
        <begin position="185"/>
        <end position="270"/>
    </location>
</feature>
<dbReference type="PANTHER" id="PTHR42792">
    <property type="entry name" value="FLAGELLIN"/>
    <property type="match status" value="1"/>
</dbReference>
<evidence type="ECO:0000256" key="3">
    <source>
        <dbReference type="RuleBase" id="RU362073"/>
    </source>
</evidence>
<keyword evidence="4" id="KW-0175">Coiled coil</keyword>
<dbReference type="GO" id="GO:0005576">
    <property type="term" value="C:extracellular region"/>
    <property type="evidence" value="ECO:0007669"/>
    <property type="project" value="UniProtKB-SubCell"/>
</dbReference>
<keyword evidence="3" id="KW-0964">Secreted</keyword>
<keyword evidence="7" id="KW-0282">Flagellum</keyword>
<protein>
    <recommendedName>
        <fullName evidence="3">Flagellin</fullName>
    </recommendedName>
</protein>
<dbReference type="EMBL" id="QWLV01000002">
    <property type="protein sequence ID" value="RHW18466.1"/>
    <property type="molecule type" value="Genomic_DNA"/>
</dbReference>
<evidence type="ECO:0000256" key="1">
    <source>
        <dbReference type="ARBA" id="ARBA00005709"/>
    </source>
</evidence>
<evidence type="ECO:0000313" key="8">
    <source>
        <dbReference type="Proteomes" id="UP000266693"/>
    </source>
</evidence>
<feature type="domain" description="Flagellin N-terminal" evidence="5">
    <location>
        <begin position="4"/>
        <end position="141"/>
    </location>
</feature>
<dbReference type="SUPFAM" id="SSF64518">
    <property type="entry name" value="Phase 1 flagellin"/>
    <property type="match status" value="1"/>
</dbReference>
<comment type="function">
    <text evidence="3">Flagellin is the subunit protein which polymerizes to form the filaments of bacterial flagella.</text>
</comment>
<dbReference type="Proteomes" id="UP000266693">
    <property type="component" value="Unassembled WGS sequence"/>
</dbReference>
<dbReference type="Pfam" id="PF00700">
    <property type="entry name" value="Flagellin_C"/>
    <property type="match status" value="1"/>
</dbReference>
<sequence>MTVINTNVSAIRAGNSSRLANASLQQAMERLSSGKRINSAKDDAAGLSVATRMTSDIRGLNAASRNANDGISMVQTAEGGMSQVTTMLQRMKELAVQAGNGTLSDADKDNLQAEFSELVTQIDEVAGRTTFNGVALLDGTNATVTLQTGTTSTQTMDVTLSDVTGTTLGVDTLDIGSTGDAGAAMDAIDTALDTITTARAGLGAVQNRLEASVANITNRVTNLEESRSRIEDTDFAAESTALARSQILSQASTAMLAQANQSQQNVMSLLR</sequence>
<dbReference type="InterPro" id="IPR042187">
    <property type="entry name" value="Flagellin_C_sub2"/>
</dbReference>
<evidence type="ECO:0000256" key="2">
    <source>
        <dbReference type="ARBA" id="ARBA00023143"/>
    </source>
</evidence>
<dbReference type="RefSeq" id="WP_118863656.1">
    <property type="nucleotide sequence ID" value="NZ_QWLV01000002.1"/>
</dbReference>
<dbReference type="GO" id="GO:0005198">
    <property type="term" value="F:structural molecule activity"/>
    <property type="evidence" value="ECO:0007669"/>
    <property type="project" value="UniProtKB-UniRule"/>
</dbReference>
<dbReference type="Gene3D" id="1.20.1330.10">
    <property type="entry name" value="f41 fragment of flagellin, N-terminal domain"/>
    <property type="match status" value="2"/>
</dbReference>
<dbReference type="InterPro" id="IPR046358">
    <property type="entry name" value="Flagellin_C"/>
</dbReference>
<keyword evidence="8" id="KW-1185">Reference proteome</keyword>
<evidence type="ECO:0000313" key="7">
    <source>
        <dbReference type="EMBL" id="RHW18466.1"/>
    </source>
</evidence>
<dbReference type="PRINTS" id="PR00207">
    <property type="entry name" value="FLAGELLIN"/>
</dbReference>
<feature type="coiled-coil region" evidence="4">
    <location>
        <begin position="206"/>
        <end position="233"/>
    </location>
</feature>
<accession>A0A396RR49</accession>
<dbReference type="Gene3D" id="6.10.10.10">
    <property type="entry name" value="Flagellar export chaperone, C-terminal domain"/>
    <property type="match status" value="1"/>
</dbReference>
<dbReference type="PANTHER" id="PTHR42792:SF2">
    <property type="entry name" value="FLAGELLIN"/>
    <property type="match status" value="1"/>
</dbReference>
<gene>
    <name evidence="7" type="ORF">D1610_08455</name>
</gene>